<reference evidence="2" key="1">
    <citation type="submission" date="2014-11" db="EMBL/GenBank/DDBJ databases">
        <authorList>
            <person name="Amaro Gonzalez C."/>
        </authorList>
    </citation>
    <scope>NUCLEOTIDE SEQUENCE</scope>
</reference>
<evidence type="ECO:0000256" key="1">
    <source>
        <dbReference type="SAM" id="SignalP"/>
    </source>
</evidence>
<proteinExistence type="predicted"/>
<organism evidence="2">
    <name type="scientific">Anguilla anguilla</name>
    <name type="common">European freshwater eel</name>
    <name type="synonym">Muraena anguilla</name>
    <dbReference type="NCBI Taxonomy" id="7936"/>
    <lineage>
        <taxon>Eukaryota</taxon>
        <taxon>Metazoa</taxon>
        <taxon>Chordata</taxon>
        <taxon>Craniata</taxon>
        <taxon>Vertebrata</taxon>
        <taxon>Euteleostomi</taxon>
        <taxon>Actinopterygii</taxon>
        <taxon>Neopterygii</taxon>
        <taxon>Teleostei</taxon>
        <taxon>Anguilliformes</taxon>
        <taxon>Anguillidae</taxon>
        <taxon>Anguilla</taxon>
    </lineage>
</organism>
<dbReference type="AlphaFoldDB" id="A0A0E9UKS2"/>
<dbReference type="EMBL" id="GBXM01042251">
    <property type="protein sequence ID" value="JAH66326.1"/>
    <property type="molecule type" value="Transcribed_RNA"/>
</dbReference>
<feature type="signal peptide" evidence="1">
    <location>
        <begin position="1"/>
        <end position="18"/>
    </location>
</feature>
<feature type="chain" id="PRO_5002433263" evidence="1">
    <location>
        <begin position="19"/>
        <end position="39"/>
    </location>
</feature>
<reference evidence="2" key="2">
    <citation type="journal article" date="2015" name="Fish Shellfish Immunol.">
        <title>Early steps in the European eel (Anguilla anguilla)-Vibrio vulnificus interaction in the gills: Role of the RtxA13 toxin.</title>
        <authorList>
            <person name="Callol A."/>
            <person name="Pajuelo D."/>
            <person name="Ebbesson L."/>
            <person name="Teles M."/>
            <person name="MacKenzie S."/>
            <person name="Amaro C."/>
        </authorList>
    </citation>
    <scope>NUCLEOTIDE SEQUENCE</scope>
</reference>
<evidence type="ECO:0000313" key="2">
    <source>
        <dbReference type="EMBL" id="JAH66326.1"/>
    </source>
</evidence>
<protein>
    <submittedName>
        <fullName evidence="2">Uncharacterized protein</fullName>
    </submittedName>
</protein>
<accession>A0A0E9UKS2</accession>
<keyword evidence="1" id="KW-0732">Signal</keyword>
<name>A0A0E9UKS2_ANGAN</name>
<sequence>MMLHCLLLLSTMVGDSFQYGITSATNAVHAMEGSNVTLS</sequence>